<accession>U2QTA2</accession>
<dbReference type="Proteomes" id="UP000016608">
    <property type="component" value="Unassembled WGS sequence"/>
</dbReference>
<proteinExistence type="predicted"/>
<keyword evidence="2" id="KW-1185">Reference proteome</keyword>
<reference evidence="1 2" key="1">
    <citation type="submission" date="2013-06" db="EMBL/GenBank/DDBJ databases">
        <authorList>
            <person name="Weinstock G."/>
            <person name="Sodergren E."/>
            <person name="Lobos E.A."/>
            <person name="Fulton L."/>
            <person name="Fulton R."/>
            <person name="Courtney L."/>
            <person name="Fronick C."/>
            <person name="O'Laughlin M."/>
            <person name="Godfrey J."/>
            <person name="Wilson R.M."/>
            <person name="Miner T."/>
            <person name="Farmer C."/>
            <person name="Delehaunty K."/>
            <person name="Cordes M."/>
            <person name="Minx P."/>
            <person name="Tomlinson C."/>
            <person name="Chen J."/>
            <person name="Wollam A."/>
            <person name="Pepin K.H."/>
            <person name="Bhonagiri V."/>
            <person name="Zhang X."/>
            <person name="Warren W."/>
            <person name="Mitreva M."/>
            <person name="Mardis E.R."/>
            <person name="Wilson R.K."/>
        </authorList>
    </citation>
    <scope>NUCLEOTIDE SEQUENCE [LARGE SCALE GENOMIC DNA]</scope>
    <source>
        <strain evidence="1 2">ATCC 29099</strain>
    </source>
</reference>
<dbReference type="Pfam" id="PF21983">
    <property type="entry name" value="NikA-like"/>
    <property type="match status" value="1"/>
</dbReference>
<dbReference type="HOGENOM" id="CLU_1494081_0_0_9"/>
<dbReference type="EMBL" id="AWVJ01000180">
    <property type="protein sequence ID" value="ERK41957.1"/>
    <property type="molecule type" value="Genomic_DNA"/>
</dbReference>
<dbReference type="Gene3D" id="1.10.1220.10">
    <property type="entry name" value="Met repressor-like"/>
    <property type="match status" value="1"/>
</dbReference>
<gene>
    <name evidence="1" type="ORF">HMPREF0373_03032</name>
</gene>
<organism evidence="1 2">
    <name type="scientific">Eubacterium ramulus ATCC 29099</name>
    <dbReference type="NCBI Taxonomy" id="1256908"/>
    <lineage>
        <taxon>Bacteria</taxon>
        <taxon>Bacillati</taxon>
        <taxon>Bacillota</taxon>
        <taxon>Clostridia</taxon>
        <taxon>Eubacteriales</taxon>
        <taxon>Eubacteriaceae</taxon>
        <taxon>Eubacterium</taxon>
    </lineage>
</organism>
<comment type="caution">
    <text evidence="1">The sequence shown here is derived from an EMBL/GenBank/DDBJ whole genome shotgun (WGS) entry which is preliminary data.</text>
</comment>
<dbReference type="InterPro" id="IPR013321">
    <property type="entry name" value="Arc_rbn_hlx_hlx"/>
</dbReference>
<evidence type="ECO:0000313" key="2">
    <source>
        <dbReference type="Proteomes" id="UP000016608"/>
    </source>
</evidence>
<dbReference type="PATRIC" id="fig|1256908.3.peg.2783"/>
<dbReference type="GO" id="GO:0006355">
    <property type="term" value="P:regulation of DNA-templated transcription"/>
    <property type="evidence" value="ECO:0007669"/>
    <property type="project" value="InterPro"/>
</dbReference>
<protein>
    <submittedName>
        <fullName evidence="1">Ribbon-helix-helix protein, CopG family</fullName>
    </submittedName>
</protein>
<dbReference type="AlphaFoldDB" id="U2QTA2"/>
<dbReference type="eggNOG" id="ENOG502ZBTZ">
    <property type="taxonomic scope" value="Bacteria"/>
</dbReference>
<evidence type="ECO:0000313" key="1">
    <source>
        <dbReference type="EMBL" id="ERK41957.1"/>
    </source>
</evidence>
<name>U2QTA2_EUBRA</name>
<sequence>MGISFPHTLDKIRCFTSVGLHKNVFAARLYISEGTADIYFVCYFVTEKHTMPGDFHFMENRKKRTNYPHFIGVRLSDFELDRLDQNAKLLGISRSEYVRKLLIEKEIKNHIEIVADMDDLKKLVGEYGKIGSNLNQIAKYFNTGGMRSLAIEDEIHQCIADLFKLRKKVLEMAGDTDGSS</sequence>
<dbReference type="InterPro" id="IPR053842">
    <property type="entry name" value="NikA-like"/>
</dbReference>